<dbReference type="PRINTS" id="PR01097">
    <property type="entry name" value="TRNSRECEPTRP"/>
</dbReference>
<keyword evidence="4" id="KW-0677">Repeat</keyword>
<dbReference type="PANTHER" id="PTHR10117">
    <property type="entry name" value="TRANSIENT RECEPTOR POTENTIAL CHANNEL"/>
    <property type="match status" value="1"/>
</dbReference>
<evidence type="ECO:0000256" key="12">
    <source>
        <dbReference type="SAM" id="Phobius"/>
    </source>
</evidence>
<feature type="transmembrane region" description="Helical" evidence="12">
    <location>
        <begin position="428"/>
        <end position="447"/>
    </location>
</feature>
<evidence type="ECO:0000256" key="5">
    <source>
        <dbReference type="ARBA" id="ARBA00022989"/>
    </source>
</evidence>
<keyword evidence="9" id="KW-0407">Ion channel</keyword>
<dbReference type="InterPro" id="IPR013555">
    <property type="entry name" value="TRP_dom"/>
</dbReference>
<evidence type="ECO:0000256" key="1">
    <source>
        <dbReference type="ARBA" id="ARBA00004141"/>
    </source>
</evidence>
<protein>
    <recommendedName>
        <fullName evidence="13">Transient receptor ion channel domain-containing protein</fullName>
    </recommendedName>
</protein>
<name>A0ABD3VHH2_SINWO</name>
<keyword evidence="5 12" id="KW-1133">Transmembrane helix</keyword>
<evidence type="ECO:0000256" key="9">
    <source>
        <dbReference type="ARBA" id="ARBA00023303"/>
    </source>
</evidence>
<keyword evidence="7" id="KW-0406">Ion transport</keyword>
<evidence type="ECO:0000256" key="4">
    <source>
        <dbReference type="ARBA" id="ARBA00022737"/>
    </source>
</evidence>
<dbReference type="EMBL" id="JBJQND010000012">
    <property type="protein sequence ID" value="KAL3860493.1"/>
    <property type="molecule type" value="Genomic_DNA"/>
</dbReference>
<feature type="compositionally biased region" description="Basic and acidic residues" evidence="11">
    <location>
        <begin position="839"/>
        <end position="851"/>
    </location>
</feature>
<evidence type="ECO:0000256" key="8">
    <source>
        <dbReference type="ARBA" id="ARBA00023136"/>
    </source>
</evidence>
<feature type="region of interest" description="Disordered" evidence="11">
    <location>
        <begin position="812"/>
        <end position="851"/>
    </location>
</feature>
<dbReference type="InterPro" id="IPR002110">
    <property type="entry name" value="Ankyrin_rpt"/>
</dbReference>
<comment type="caution">
    <text evidence="14">The sequence shown here is derived from an EMBL/GenBank/DDBJ whole genome shotgun (WGS) entry which is preliminary data.</text>
</comment>
<feature type="domain" description="Transient receptor ion channel" evidence="13">
    <location>
        <begin position="178"/>
        <end position="240"/>
    </location>
</feature>
<accession>A0ABD3VHH2</accession>
<dbReference type="SUPFAM" id="SSF48403">
    <property type="entry name" value="Ankyrin repeat"/>
    <property type="match status" value="1"/>
</dbReference>
<feature type="transmembrane region" description="Helical" evidence="12">
    <location>
        <begin position="578"/>
        <end position="600"/>
    </location>
</feature>
<dbReference type="GO" id="GO:0034220">
    <property type="term" value="P:monoatomic ion transmembrane transport"/>
    <property type="evidence" value="ECO:0007669"/>
    <property type="project" value="UniProtKB-KW"/>
</dbReference>
<feature type="region of interest" description="Disordered" evidence="11">
    <location>
        <begin position="1"/>
        <end position="21"/>
    </location>
</feature>
<evidence type="ECO:0000313" key="15">
    <source>
        <dbReference type="Proteomes" id="UP001634394"/>
    </source>
</evidence>
<dbReference type="Pfam" id="PF12796">
    <property type="entry name" value="Ank_2"/>
    <property type="match status" value="1"/>
</dbReference>
<dbReference type="Pfam" id="PF00520">
    <property type="entry name" value="Ion_trans"/>
    <property type="match status" value="1"/>
</dbReference>
<dbReference type="SMART" id="SM01420">
    <property type="entry name" value="TRP_2"/>
    <property type="match status" value="1"/>
</dbReference>
<feature type="transmembrane region" description="Helical" evidence="12">
    <location>
        <begin position="366"/>
        <end position="386"/>
    </location>
</feature>
<keyword evidence="3 12" id="KW-0812">Transmembrane</keyword>
<dbReference type="SMART" id="SM00248">
    <property type="entry name" value="ANK"/>
    <property type="match status" value="3"/>
</dbReference>
<keyword evidence="15" id="KW-1185">Reference proteome</keyword>
<organism evidence="14 15">
    <name type="scientific">Sinanodonta woodiana</name>
    <name type="common">Chinese pond mussel</name>
    <name type="synonym">Anodonta woodiana</name>
    <dbReference type="NCBI Taxonomy" id="1069815"/>
    <lineage>
        <taxon>Eukaryota</taxon>
        <taxon>Metazoa</taxon>
        <taxon>Spiralia</taxon>
        <taxon>Lophotrochozoa</taxon>
        <taxon>Mollusca</taxon>
        <taxon>Bivalvia</taxon>
        <taxon>Autobranchia</taxon>
        <taxon>Heteroconchia</taxon>
        <taxon>Palaeoheterodonta</taxon>
        <taxon>Unionida</taxon>
        <taxon>Unionoidea</taxon>
        <taxon>Unionidae</taxon>
        <taxon>Unioninae</taxon>
        <taxon>Sinanodonta</taxon>
    </lineage>
</organism>
<dbReference type="PANTHER" id="PTHR10117:SF54">
    <property type="entry name" value="TRANSIENT RECEPTOR POTENTIAL-GAMMA PROTEIN"/>
    <property type="match status" value="1"/>
</dbReference>
<reference evidence="14 15" key="1">
    <citation type="submission" date="2024-11" db="EMBL/GenBank/DDBJ databases">
        <title>Chromosome-level genome assembly of the freshwater bivalve Anodonta woodiana.</title>
        <authorList>
            <person name="Chen X."/>
        </authorList>
    </citation>
    <scope>NUCLEOTIDE SEQUENCE [LARGE SCALE GENOMIC DNA]</scope>
    <source>
        <strain evidence="14">MN2024</strain>
        <tissue evidence="14">Gills</tissue>
    </source>
</reference>
<dbReference type="PROSITE" id="PS50297">
    <property type="entry name" value="ANK_REP_REGION"/>
    <property type="match status" value="1"/>
</dbReference>
<keyword evidence="6 10" id="KW-0040">ANK repeat</keyword>
<evidence type="ECO:0000256" key="2">
    <source>
        <dbReference type="ARBA" id="ARBA00022448"/>
    </source>
</evidence>
<feature type="transmembrane region" description="Helical" evidence="12">
    <location>
        <begin position="658"/>
        <end position="680"/>
    </location>
</feature>
<evidence type="ECO:0000313" key="14">
    <source>
        <dbReference type="EMBL" id="KAL3860493.1"/>
    </source>
</evidence>
<dbReference type="Pfam" id="PF08344">
    <property type="entry name" value="TRP_2"/>
    <property type="match status" value="1"/>
</dbReference>
<dbReference type="InterPro" id="IPR036770">
    <property type="entry name" value="Ankyrin_rpt-contain_sf"/>
</dbReference>
<dbReference type="InterPro" id="IPR002153">
    <property type="entry name" value="TRPC_channel"/>
</dbReference>
<evidence type="ECO:0000256" key="7">
    <source>
        <dbReference type="ARBA" id="ARBA00023065"/>
    </source>
</evidence>
<feature type="transmembrane region" description="Helical" evidence="12">
    <location>
        <begin position="621"/>
        <end position="638"/>
    </location>
</feature>
<keyword evidence="2" id="KW-0813">Transport</keyword>
<dbReference type="AlphaFoldDB" id="A0ABD3VHH2"/>
<dbReference type="Gene3D" id="1.25.40.20">
    <property type="entry name" value="Ankyrin repeat-containing domain"/>
    <property type="match status" value="1"/>
</dbReference>
<evidence type="ECO:0000259" key="13">
    <source>
        <dbReference type="SMART" id="SM01420"/>
    </source>
</evidence>
<dbReference type="NCBIfam" id="TIGR00870">
    <property type="entry name" value="trp"/>
    <property type="match status" value="1"/>
</dbReference>
<dbReference type="GO" id="GO:0016020">
    <property type="term" value="C:membrane"/>
    <property type="evidence" value="ECO:0007669"/>
    <property type="project" value="UniProtKB-SubCell"/>
</dbReference>
<evidence type="ECO:0000256" key="11">
    <source>
        <dbReference type="SAM" id="MobiDB-lite"/>
    </source>
</evidence>
<evidence type="ECO:0000256" key="3">
    <source>
        <dbReference type="ARBA" id="ARBA00022692"/>
    </source>
</evidence>
<proteinExistence type="predicted"/>
<sequence>MPKGKESTQWPSFPKEGARSHRTLSPLQNQFSFAAEFGDIPTVQKILEANPAFNVDFCDSLGRTPLHLAIENDHMEVVELLIDRYTVDKIREALLLAISSDHEQIALCILRHRRCSDKRKENKRFDKTDYFFTTASEDSQFSSDITPLILASERKQVEIVQLLILQGDSIAKPHHYYCGCQECSNKLEFDQLRLSKSRLDAYRGLASPIYISLSSTDPILTAFDLAQELLEVSKVEKYFKSEYLSLVNQLREYVVKLLDMVRGQDELRVIIDKAGRDSKDEIYERLARLKLAIRYNEKKFVVHPNCQQYLLRVWYGNLRKLERFNRLNTSLAVLLVLIMYPFMCMIYMFAPKSRVGCFLRVPCIKFIGHTMSFLCFLAIIFASSILQMPSSKLNISELDPLGAHYEEFYPNTTQLGFQFPPDFKLRSFQLQPINLVLPLWILGMLWLEVKQLYSEGIYDYFNTLFNYLDLTVLTLYITSCALGSVGYLKVNQALDYFKQKSNWELLRNKTEDAKENFYWLIADRFYWEQFDPHNVAEGLFAIGNVISFTRLFYFFAANELLGPLQISLARMTADITKFIMVFLVTLVAFMVGLHNLYWYYPVKERGPSKFHPHNATTTVETYFGIWVVSFRTVFWSLFGRGEYNIVELGDFKNDFTETVGYLIFGVYNIVTVIVLLNMLVAMMSRSFEIIQEDADTEWKFARSKLFMEYIKEGSTLPIPFNIFPTPKSVYKLLKSVCVLFRSHDENADTPLNLDPKKELSSPNSAAQRVIKRLVRRYIFQLQSEADRMDDVDEIKKDLTSFRYEILNLMTRRNKKETDDKPDANDGTRDPDIKVTFGDESEHPLKTHLEDS</sequence>
<feature type="transmembrane region" description="Helical" evidence="12">
    <location>
        <begin position="467"/>
        <end position="488"/>
    </location>
</feature>
<dbReference type="PROSITE" id="PS50088">
    <property type="entry name" value="ANK_REPEAT"/>
    <property type="match status" value="1"/>
</dbReference>
<dbReference type="Proteomes" id="UP001634394">
    <property type="component" value="Unassembled WGS sequence"/>
</dbReference>
<dbReference type="InterPro" id="IPR005821">
    <property type="entry name" value="Ion_trans_dom"/>
</dbReference>
<feature type="compositionally biased region" description="Basic and acidic residues" evidence="11">
    <location>
        <begin position="815"/>
        <end position="832"/>
    </location>
</feature>
<gene>
    <name evidence="14" type="ORF">ACJMK2_010615</name>
</gene>
<keyword evidence="8 12" id="KW-0472">Membrane</keyword>
<comment type="subcellular location">
    <subcellularLocation>
        <location evidence="1">Membrane</location>
        <topology evidence="1">Multi-pass membrane protein</topology>
    </subcellularLocation>
</comment>
<evidence type="ECO:0000256" key="10">
    <source>
        <dbReference type="PROSITE-ProRule" id="PRU00023"/>
    </source>
</evidence>
<evidence type="ECO:0000256" key="6">
    <source>
        <dbReference type="ARBA" id="ARBA00023043"/>
    </source>
</evidence>
<feature type="transmembrane region" description="Helical" evidence="12">
    <location>
        <begin position="329"/>
        <end position="350"/>
    </location>
</feature>
<feature type="repeat" description="ANK" evidence="10">
    <location>
        <begin position="61"/>
        <end position="84"/>
    </location>
</feature>